<dbReference type="Gene3D" id="1.20.1560.10">
    <property type="entry name" value="ABC transporter type 1, transmembrane domain"/>
    <property type="match status" value="2"/>
</dbReference>
<dbReference type="EMBL" id="ML977327">
    <property type="protein sequence ID" value="KAF2113639.1"/>
    <property type="molecule type" value="Genomic_DNA"/>
</dbReference>
<keyword evidence="7 9" id="KW-0472">Membrane</keyword>
<dbReference type="InterPro" id="IPR027417">
    <property type="entry name" value="P-loop_NTPase"/>
</dbReference>
<dbReference type="CDD" id="cd03244">
    <property type="entry name" value="ABCC_MRP_domain2"/>
    <property type="match status" value="1"/>
</dbReference>
<dbReference type="GO" id="GO:0005524">
    <property type="term" value="F:ATP binding"/>
    <property type="evidence" value="ECO:0007669"/>
    <property type="project" value="UniProtKB-KW"/>
</dbReference>
<evidence type="ECO:0000313" key="12">
    <source>
        <dbReference type="EMBL" id="KAF2113639.1"/>
    </source>
</evidence>
<dbReference type="FunFam" id="1.20.1560.10:FF:000010">
    <property type="entry name" value="Multidrug resistance-associated ABC transporter"/>
    <property type="match status" value="1"/>
</dbReference>
<dbReference type="CDD" id="cd18606">
    <property type="entry name" value="ABC_6TM_YOR1_D2_like"/>
    <property type="match status" value="1"/>
</dbReference>
<feature type="domain" description="ABC transporter" evidence="10">
    <location>
        <begin position="1154"/>
        <end position="1386"/>
    </location>
</feature>
<dbReference type="Gene3D" id="3.40.50.300">
    <property type="entry name" value="P-loop containing nucleotide triphosphate hydrolases"/>
    <property type="match status" value="2"/>
</dbReference>
<evidence type="ECO:0000256" key="4">
    <source>
        <dbReference type="ARBA" id="ARBA00022741"/>
    </source>
</evidence>
<dbReference type="Pfam" id="PF00005">
    <property type="entry name" value="ABC_tran"/>
    <property type="match status" value="2"/>
</dbReference>
<evidence type="ECO:0000259" key="10">
    <source>
        <dbReference type="PROSITE" id="PS50893"/>
    </source>
</evidence>
<dbReference type="Pfam" id="PF00664">
    <property type="entry name" value="ABC_membrane"/>
    <property type="match status" value="2"/>
</dbReference>
<keyword evidence="6 9" id="KW-1133">Transmembrane helix</keyword>
<feature type="region of interest" description="Disordered" evidence="8">
    <location>
        <begin position="772"/>
        <end position="815"/>
    </location>
</feature>
<dbReference type="PANTHER" id="PTHR24223">
    <property type="entry name" value="ATP-BINDING CASSETTE SUB-FAMILY C"/>
    <property type="match status" value="1"/>
</dbReference>
<dbReference type="OrthoDB" id="6500128at2759"/>
<dbReference type="InterPro" id="IPR011527">
    <property type="entry name" value="ABC1_TM_dom"/>
</dbReference>
<dbReference type="InterPro" id="IPR036640">
    <property type="entry name" value="ABC1_TM_sf"/>
</dbReference>
<dbReference type="PROSITE" id="PS50893">
    <property type="entry name" value="ABC_TRANSPORTER_2"/>
    <property type="match status" value="2"/>
</dbReference>
<dbReference type="Proteomes" id="UP000799770">
    <property type="component" value="Unassembled WGS sequence"/>
</dbReference>
<feature type="transmembrane region" description="Helical" evidence="9">
    <location>
        <begin position="195"/>
        <end position="219"/>
    </location>
</feature>
<dbReference type="InterPro" id="IPR050173">
    <property type="entry name" value="ABC_transporter_C-like"/>
</dbReference>
<evidence type="ECO:0000259" key="11">
    <source>
        <dbReference type="PROSITE" id="PS50929"/>
    </source>
</evidence>
<feature type="domain" description="ABC transporter" evidence="10">
    <location>
        <begin position="551"/>
        <end position="772"/>
    </location>
</feature>
<proteinExistence type="predicted"/>
<dbReference type="PANTHER" id="PTHR24223:SF464">
    <property type="entry name" value="ABC-TYPE TRANSPORTER CICA"/>
    <property type="match status" value="1"/>
</dbReference>
<feature type="compositionally biased region" description="Basic and acidic residues" evidence="8">
    <location>
        <begin position="532"/>
        <end position="552"/>
    </location>
</feature>
<accession>A0A6A5Z2F4</accession>
<keyword evidence="13" id="KW-1185">Reference proteome</keyword>
<dbReference type="GO" id="GO:0016020">
    <property type="term" value="C:membrane"/>
    <property type="evidence" value="ECO:0007669"/>
    <property type="project" value="UniProtKB-SubCell"/>
</dbReference>
<evidence type="ECO:0000256" key="5">
    <source>
        <dbReference type="ARBA" id="ARBA00022840"/>
    </source>
</evidence>
<dbReference type="GO" id="GO:0140359">
    <property type="term" value="F:ABC-type transporter activity"/>
    <property type="evidence" value="ECO:0007669"/>
    <property type="project" value="InterPro"/>
</dbReference>
<dbReference type="GO" id="GO:0016887">
    <property type="term" value="F:ATP hydrolysis activity"/>
    <property type="evidence" value="ECO:0007669"/>
    <property type="project" value="InterPro"/>
</dbReference>
<dbReference type="PROSITE" id="PS50929">
    <property type="entry name" value="ABC_TM1F"/>
    <property type="match status" value="2"/>
</dbReference>
<organism evidence="12 13">
    <name type="scientific">Lophiotrema nucula</name>
    <dbReference type="NCBI Taxonomy" id="690887"/>
    <lineage>
        <taxon>Eukaryota</taxon>
        <taxon>Fungi</taxon>
        <taxon>Dikarya</taxon>
        <taxon>Ascomycota</taxon>
        <taxon>Pezizomycotina</taxon>
        <taxon>Dothideomycetes</taxon>
        <taxon>Pleosporomycetidae</taxon>
        <taxon>Pleosporales</taxon>
        <taxon>Lophiotremataceae</taxon>
        <taxon>Lophiotrema</taxon>
    </lineage>
</organism>
<dbReference type="CDD" id="cd18597">
    <property type="entry name" value="ABC_6TM_YOR1_D1_like"/>
    <property type="match status" value="1"/>
</dbReference>
<evidence type="ECO:0000256" key="3">
    <source>
        <dbReference type="ARBA" id="ARBA00022692"/>
    </source>
</evidence>
<dbReference type="InterPro" id="IPR003439">
    <property type="entry name" value="ABC_transporter-like_ATP-bd"/>
</dbReference>
<dbReference type="InterPro" id="IPR003593">
    <property type="entry name" value="AAA+_ATPase"/>
</dbReference>
<gene>
    <name evidence="12" type="ORF">BDV96DRAFT_496139</name>
</gene>
<feature type="transmembrane region" description="Helical" evidence="9">
    <location>
        <begin position="239"/>
        <end position="259"/>
    </location>
</feature>
<dbReference type="SUPFAM" id="SSF90123">
    <property type="entry name" value="ABC transporter transmembrane region"/>
    <property type="match status" value="2"/>
</dbReference>
<feature type="compositionally biased region" description="Basic and acidic residues" evidence="8">
    <location>
        <begin position="49"/>
        <end position="63"/>
    </location>
</feature>
<keyword evidence="3 9" id="KW-0812">Transmembrane</keyword>
<evidence type="ECO:0000256" key="8">
    <source>
        <dbReference type="SAM" id="MobiDB-lite"/>
    </source>
</evidence>
<keyword evidence="4" id="KW-0547">Nucleotide-binding</keyword>
<feature type="transmembrane region" description="Helical" evidence="9">
    <location>
        <begin position="978"/>
        <end position="997"/>
    </location>
</feature>
<evidence type="ECO:0000256" key="2">
    <source>
        <dbReference type="ARBA" id="ARBA00022448"/>
    </source>
</evidence>
<feature type="transmembrane region" description="Helical" evidence="9">
    <location>
        <begin position="429"/>
        <end position="450"/>
    </location>
</feature>
<reference evidence="12" key="1">
    <citation type="journal article" date="2020" name="Stud. Mycol.">
        <title>101 Dothideomycetes genomes: a test case for predicting lifestyles and emergence of pathogens.</title>
        <authorList>
            <person name="Haridas S."/>
            <person name="Albert R."/>
            <person name="Binder M."/>
            <person name="Bloem J."/>
            <person name="Labutti K."/>
            <person name="Salamov A."/>
            <person name="Andreopoulos B."/>
            <person name="Baker S."/>
            <person name="Barry K."/>
            <person name="Bills G."/>
            <person name="Bluhm B."/>
            <person name="Cannon C."/>
            <person name="Castanera R."/>
            <person name="Culley D."/>
            <person name="Daum C."/>
            <person name="Ezra D."/>
            <person name="Gonzalez J."/>
            <person name="Henrissat B."/>
            <person name="Kuo A."/>
            <person name="Liang C."/>
            <person name="Lipzen A."/>
            <person name="Lutzoni F."/>
            <person name="Magnuson J."/>
            <person name="Mondo S."/>
            <person name="Nolan M."/>
            <person name="Ohm R."/>
            <person name="Pangilinan J."/>
            <person name="Park H.-J."/>
            <person name="Ramirez L."/>
            <person name="Alfaro M."/>
            <person name="Sun H."/>
            <person name="Tritt A."/>
            <person name="Yoshinaga Y."/>
            <person name="Zwiers L.-H."/>
            <person name="Turgeon B."/>
            <person name="Goodwin S."/>
            <person name="Spatafora J."/>
            <person name="Crous P."/>
            <person name="Grigoriev I."/>
        </authorList>
    </citation>
    <scope>NUCLEOTIDE SEQUENCE</scope>
    <source>
        <strain evidence="12">CBS 627.86</strain>
    </source>
</reference>
<feature type="region of interest" description="Disordered" evidence="8">
    <location>
        <begin position="532"/>
        <end position="557"/>
    </location>
</feature>
<keyword evidence="2" id="KW-0813">Transport</keyword>
<evidence type="ECO:0000256" key="9">
    <source>
        <dbReference type="SAM" id="Phobius"/>
    </source>
</evidence>
<feature type="transmembrane region" description="Helical" evidence="9">
    <location>
        <begin position="1058"/>
        <end position="1080"/>
    </location>
</feature>
<dbReference type="FunFam" id="3.40.50.300:FF:000565">
    <property type="entry name" value="ABC bile acid transporter"/>
    <property type="match status" value="1"/>
</dbReference>
<protein>
    <submittedName>
        <fullName evidence="12">P-loop containing nucleoside triphosphate hydrolase protein</fullName>
    </submittedName>
</protein>
<feature type="transmembrane region" description="Helical" evidence="9">
    <location>
        <begin position="318"/>
        <end position="340"/>
    </location>
</feature>
<evidence type="ECO:0000313" key="13">
    <source>
        <dbReference type="Proteomes" id="UP000799770"/>
    </source>
</evidence>
<evidence type="ECO:0000256" key="1">
    <source>
        <dbReference type="ARBA" id="ARBA00004141"/>
    </source>
</evidence>
<dbReference type="PROSITE" id="PS00211">
    <property type="entry name" value="ABC_TRANSPORTER_1"/>
    <property type="match status" value="2"/>
</dbReference>
<evidence type="ECO:0000256" key="6">
    <source>
        <dbReference type="ARBA" id="ARBA00022989"/>
    </source>
</evidence>
<name>A0A6A5Z2F4_9PLEO</name>
<dbReference type="InterPro" id="IPR017871">
    <property type="entry name" value="ABC_transporter-like_CS"/>
</dbReference>
<dbReference type="SUPFAM" id="SSF52540">
    <property type="entry name" value="P-loop containing nucleoside triphosphate hydrolases"/>
    <property type="match status" value="2"/>
</dbReference>
<dbReference type="SMART" id="SM00382">
    <property type="entry name" value="AAA"/>
    <property type="match status" value="2"/>
</dbReference>
<feature type="transmembrane region" description="Helical" evidence="9">
    <location>
        <begin position="875"/>
        <end position="897"/>
    </location>
</feature>
<dbReference type="FunFam" id="3.40.50.300:FF:000997">
    <property type="entry name" value="Multidrug resistance-associated protein 1"/>
    <property type="match status" value="1"/>
</dbReference>
<feature type="transmembrane region" description="Helical" evidence="9">
    <location>
        <begin position="346"/>
        <end position="365"/>
    </location>
</feature>
<feature type="domain" description="ABC transmembrane type-1" evidence="11">
    <location>
        <begin position="196"/>
        <end position="488"/>
    </location>
</feature>
<evidence type="ECO:0000256" key="7">
    <source>
        <dbReference type="ARBA" id="ARBA00023136"/>
    </source>
</evidence>
<sequence length="1397" mass="155398">MPGIYHANTSHEILRPIAYPSEGTKRDPRPSWYERLRESRRHAAVYSDRSTETTEPKISDKSYRQSNASAHSLDTIDALKLEQTPEKSSSTDAKPWHKHLNPLKWGEVPPVPLERTVCPESTTNPLTKLSFGWMTSLMATGYRRDLKLNDIWIVNPRRNVHSLSEPFQTSFGQRSFGKANKVLLMTLYDTFKRDFWLGGTALLISSICQVLVPFTLRFLLSFVADAYTASVARTPAPDIGRGLGILFGIVFIQLLQSLTTNQFLYHGAMVGAQARAVLTGAIFEKSLKISSRARSAGKGYSDGRITNLMSTDVARIDLAAGMLHMVWAAPMTILACFALLIVNITYSAVVGFSLLVISVPALTIATKSLTAKRKAISTITDSRVSLTTEVLKSIRFVKYNAWETSFLSKLRGLRKKETKLVAKLLTTRNAIYVISISTPVFAAMLSFIVYAMTGHTLGVAPIFSSLALFNAVRIPLSLLPIVIGQFADGMACLKRVEEFLLAEEHQEEINWDMEAKDGIKVRNASFVWEKSASSEDATKEEAPKKSESKPVTEIKMVPPEPEPFSVKNINLSVGRNELIAVIGSVGSGKTSFLSALAGEMRKTHGQVSMGSWSRAFCPQQAWLQNTSVKDNILFGKPMEGWWYDTVKNACCLDADLKQLPAGEDTEIGERGVNLSGGQRQRINLARAIYSKSDIVLLDDPLSAVDVHVRKHMFQHAICGLLQDKCRILATHQLHILSKCDRILWLDNGKIKALDTFLNLMRDDPDFRVLMASTTQEDRPNANGTTRSKQDTDPKPAANDASADAKPGGKLMKEENRGEGHVSWAVYKSYMASSGHLLLGLIPVILLVLAQTANAVMGLWLGFWTSNRFALSRNNYVAIYVCLAISQALLMFLFTASISNLGSISSRRTLDRATEKVMRSPQSFHDTQPLGRIINRLSRDADVVDNQLPDALRMFLYTMVLITSVIAMLIYYFPYFAAALVPIILLFLFATSYFRVTARSLKRHEAVLRGKMFARFSESVSGVSTIRAFGLQTTFVHSVRSAIDDMNAAYYLTNSSQRWLATRLDLVANTMVLTVGLLVVAKRNVLHPSISGVLLAYLLSMIHVIQLVVRQLAEVQNGMNSMERLHEYATALETEPEHQSNAISVTEAWPLRGEITFSNIHMRYRPHLPFVLDDLNLKFRGGEKIGIVGRTGAGKSSITTALFRIVELSKGSICVDGFDISRLALKDLRKRVAIITQDPTLFKGTIRSNLDPFDEYSDLDLHLRKTGLLDEERREKLQLDTAVEESGANFSLGQRQLLALARALLKDSKIMVCDEATSSVDLETDAKVQRVMSEAFKGKTVITIAHRLTTILHYDRVCVMDKGKIVEVGAPLELWERGGEFRRMCEGNGVVRESFGRK</sequence>
<keyword evidence="12" id="KW-0378">Hydrolase</keyword>
<feature type="region of interest" description="Disordered" evidence="8">
    <location>
        <begin position="40"/>
        <end position="70"/>
    </location>
</feature>
<feature type="transmembrane region" description="Helical" evidence="9">
    <location>
        <begin position="953"/>
        <end position="972"/>
    </location>
</feature>
<dbReference type="CDD" id="cd03250">
    <property type="entry name" value="ABCC_MRP_domain1"/>
    <property type="match status" value="1"/>
</dbReference>
<feature type="transmembrane region" description="Helical" evidence="9">
    <location>
        <begin position="836"/>
        <end position="863"/>
    </location>
</feature>
<feature type="transmembrane region" description="Helical" evidence="9">
    <location>
        <begin position="1092"/>
        <end position="1112"/>
    </location>
</feature>
<feature type="domain" description="ABC transmembrane type-1" evidence="11">
    <location>
        <begin position="843"/>
        <end position="1116"/>
    </location>
</feature>
<comment type="subcellular location">
    <subcellularLocation>
        <location evidence="1">Membrane</location>
        <topology evidence="1">Multi-pass membrane protein</topology>
    </subcellularLocation>
</comment>
<keyword evidence="5" id="KW-0067">ATP-binding</keyword>